<dbReference type="OrthoDB" id="6434393at2759"/>
<evidence type="ECO:0000313" key="1">
    <source>
        <dbReference type="EMBL" id="GBN57868.1"/>
    </source>
</evidence>
<keyword evidence="2" id="KW-1185">Reference proteome</keyword>
<organism evidence="1 2">
    <name type="scientific">Araneus ventricosus</name>
    <name type="common">Orbweaver spider</name>
    <name type="synonym">Epeira ventricosa</name>
    <dbReference type="NCBI Taxonomy" id="182803"/>
    <lineage>
        <taxon>Eukaryota</taxon>
        <taxon>Metazoa</taxon>
        <taxon>Ecdysozoa</taxon>
        <taxon>Arthropoda</taxon>
        <taxon>Chelicerata</taxon>
        <taxon>Arachnida</taxon>
        <taxon>Araneae</taxon>
        <taxon>Araneomorphae</taxon>
        <taxon>Entelegynae</taxon>
        <taxon>Araneoidea</taxon>
        <taxon>Araneidae</taxon>
        <taxon>Araneus</taxon>
    </lineage>
</organism>
<evidence type="ECO:0000313" key="2">
    <source>
        <dbReference type="Proteomes" id="UP000499080"/>
    </source>
</evidence>
<name>A0A4Y2Q138_ARAVE</name>
<sequence length="88" mass="10236">MRQFLTTRKVTVLEHLPYSKDLAPADFLFPRLKGVRKGLRFSDIAQIQQRVTTVLQAIPKEAFADSFQQWNNRCQKCIVANGDYFECQ</sequence>
<dbReference type="Gene3D" id="3.30.420.10">
    <property type="entry name" value="Ribonuclease H-like superfamily/Ribonuclease H"/>
    <property type="match status" value="1"/>
</dbReference>
<dbReference type="InterPro" id="IPR036397">
    <property type="entry name" value="RNaseH_sf"/>
</dbReference>
<comment type="caution">
    <text evidence="1">The sequence shown here is derived from an EMBL/GenBank/DDBJ whole genome shotgun (WGS) entry which is preliminary data.</text>
</comment>
<dbReference type="PANTHER" id="PTHR46060">
    <property type="entry name" value="MARINER MOS1 TRANSPOSASE-LIKE PROTEIN"/>
    <property type="match status" value="1"/>
</dbReference>
<proteinExistence type="predicted"/>
<dbReference type="EMBL" id="BGPR01012830">
    <property type="protein sequence ID" value="GBN57868.1"/>
    <property type="molecule type" value="Genomic_DNA"/>
</dbReference>
<protein>
    <recommendedName>
        <fullName evidence="3">Histone-lysine N-methyltransferase SETMAR</fullName>
    </recommendedName>
</protein>
<dbReference type="Proteomes" id="UP000499080">
    <property type="component" value="Unassembled WGS sequence"/>
</dbReference>
<evidence type="ECO:0008006" key="3">
    <source>
        <dbReference type="Google" id="ProtNLM"/>
    </source>
</evidence>
<dbReference type="InterPro" id="IPR052709">
    <property type="entry name" value="Transposase-MT_Hybrid"/>
</dbReference>
<gene>
    <name evidence="1" type="ORF">AVEN_86401_1</name>
</gene>
<reference evidence="1 2" key="1">
    <citation type="journal article" date="2019" name="Sci. Rep.">
        <title>Orb-weaving spider Araneus ventricosus genome elucidates the spidroin gene catalogue.</title>
        <authorList>
            <person name="Kono N."/>
            <person name="Nakamura H."/>
            <person name="Ohtoshi R."/>
            <person name="Moran D.A.P."/>
            <person name="Shinohara A."/>
            <person name="Yoshida Y."/>
            <person name="Fujiwara M."/>
            <person name="Mori M."/>
            <person name="Tomita M."/>
            <person name="Arakawa K."/>
        </authorList>
    </citation>
    <scope>NUCLEOTIDE SEQUENCE [LARGE SCALE GENOMIC DNA]</scope>
</reference>
<accession>A0A4Y2Q138</accession>
<dbReference type="GO" id="GO:0003676">
    <property type="term" value="F:nucleic acid binding"/>
    <property type="evidence" value="ECO:0007669"/>
    <property type="project" value="InterPro"/>
</dbReference>
<dbReference type="AlphaFoldDB" id="A0A4Y2Q138"/>
<dbReference type="PANTHER" id="PTHR46060:SF3">
    <property type="entry name" value="PROTEIN GVQW3"/>
    <property type="match status" value="1"/>
</dbReference>